<reference evidence="1 2" key="1">
    <citation type="submission" date="2018-01" db="EMBL/GenBank/DDBJ databases">
        <title>A novel member of the phylum Bacteroidetes isolated from glacier ice.</title>
        <authorList>
            <person name="Liu Q."/>
            <person name="Xin Y.-H."/>
        </authorList>
    </citation>
    <scope>NUCLEOTIDE SEQUENCE [LARGE SCALE GENOMIC DNA]</scope>
    <source>
        <strain evidence="1 2">RB1R16</strain>
    </source>
</reference>
<accession>A0A2S7T1K8</accession>
<name>A0A2S7T1K8_9BACT</name>
<evidence type="ECO:0000313" key="1">
    <source>
        <dbReference type="EMBL" id="PQJ12737.1"/>
    </source>
</evidence>
<gene>
    <name evidence="1" type="ORF">CJD36_003035</name>
</gene>
<comment type="caution">
    <text evidence="1">The sequence shown here is derived from an EMBL/GenBank/DDBJ whole genome shotgun (WGS) entry which is preliminary data.</text>
</comment>
<dbReference type="Proteomes" id="UP000239872">
    <property type="component" value="Unassembled WGS sequence"/>
</dbReference>
<evidence type="ECO:0000313" key="2">
    <source>
        <dbReference type="Proteomes" id="UP000239872"/>
    </source>
</evidence>
<sequence length="145" mass="16439">MKIVHIIVLLCLVYIVVIAQPKKLPETKFHGPPRHHNDIDSSLTVRLSGFDVECTRQDFIKDVLNGLVVLSPDNRSKVGYYELSHLVGHGNYVPGQIIDGNLIPKQLIEQINLAERSHLFFENIMVLKPGDSICYRAPNFNLIVR</sequence>
<dbReference type="AlphaFoldDB" id="A0A2S7T1K8"/>
<dbReference type="EMBL" id="PPSL01000001">
    <property type="protein sequence ID" value="PQJ12737.1"/>
    <property type="molecule type" value="Genomic_DNA"/>
</dbReference>
<protein>
    <submittedName>
        <fullName evidence="1">Uncharacterized protein</fullName>
    </submittedName>
</protein>
<keyword evidence="2" id="KW-1185">Reference proteome</keyword>
<organism evidence="1 2">
    <name type="scientific">Flavipsychrobacter stenotrophus</name>
    <dbReference type="NCBI Taxonomy" id="2077091"/>
    <lineage>
        <taxon>Bacteria</taxon>
        <taxon>Pseudomonadati</taxon>
        <taxon>Bacteroidota</taxon>
        <taxon>Chitinophagia</taxon>
        <taxon>Chitinophagales</taxon>
        <taxon>Chitinophagaceae</taxon>
        <taxon>Flavipsychrobacter</taxon>
    </lineage>
</organism>
<proteinExistence type="predicted"/>